<evidence type="ECO:0008006" key="4">
    <source>
        <dbReference type="Google" id="ProtNLM"/>
    </source>
</evidence>
<evidence type="ECO:0000313" key="3">
    <source>
        <dbReference type="Proteomes" id="UP001266305"/>
    </source>
</evidence>
<comment type="caution">
    <text evidence="2">The sequence shown here is derived from an EMBL/GenBank/DDBJ whole genome shotgun (WGS) entry which is preliminary data.</text>
</comment>
<organism evidence="2 3">
    <name type="scientific">Saguinus oedipus</name>
    <name type="common">Cotton-top tamarin</name>
    <name type="synonym">Oedipomidas oedipus</name>
    <dbReference type="NCBI Taxonomy" id="9490"/>
    <lineage>
        <taxon>Eukaryota</taxon>
        <taxon>Metazoa</taxon>
        <taxon>Chordata</taxon>
        <taxon>Craniata</taxon>
        <taxon>Vertebrata</taxon>
        <taxon>Euteleostomi</taxon>
        <taxon>Mammalia</taxon>
        <taxon>Eutheria</taxon>
        <taxon>Euarchontoglires</taxon>
        <taxon>Primates</taxon>
        <taxon>Haplorrhini</taxon>
        <taxon>Platyrrhini</taxon>
        <taxon>Cebidae</taxon>
        <taxon>Callitrichinae</taxon>
        <taxon>Saguinus</taxon>
    </lineage>
</organism>
<evidence type="ECO:0000313" key="2">
    <source>
        <dbReference type="EMBL" id="KAK2092980.1"/>
    </source>
</evidence>
<reference evidence="2 3" key="1">
    <citation type="submission" date="2023-05" db="EMBL/GenBank/DDBJ databases">
        <title>B98-5 Cell Line De Novo Hybrid Assembly: An Optical Mapping Approach.</title>
        <authorList>
            <person name="Kananen K."/>
            <person name="Auerbach J.A."/>
            <person name="Kautto E."/>
            <person name="Blachly J.S."/>
        </authorList>
    </citation>
    <scope>NUCLEOTIDE SEQUENCE [LARGE SCALE GENOMIC DNA]</scope>
    <source>
        <strain evidence="2">B95-8</strain>
        <tissue evidence="2">Cell line</tissue>
    </source>
</reference>
<sequence length="69" mass="7478">MPGFALPAMPGFALLAIALPTLIAFQRSSTWTNAWAVPNSAGKINRKQGVTCSALEAKMPFFREAARRQ</sequence>
<gene>
    <name evidence="2" type="ORF">P7K49_029509</name>
</gene>
<keyword evidence="1" id="KW-0732">Signal</keyword>
<name>A0ABQ9U8A0_SAGOE</name>
<proteinExistence type="predicted"/>
<protein>
    <recommendedName>
        <fullName evidence="4">Secreted protein</fullName>
    </recommendedName>
</protein>
<evidence type="ECO:0000256" key="1">
    <source>
        <dbReference type="SAM" id="SignalP"/>
    </source>
</evidence>
<accession>A0ABQ9U8A0</accession>
<dbReference type="EMBL" id="JASSZA010000015">
    <property type="protein sequence ID" value="KAK2092980.1"/>
    <property type="molecule type" value="Genomic_DNA"/>
</dbReference>
<dbReference type="Proteomes" id="UP001266305">
    <property type="component" value="Unassembled WGS sequence"/>
</dbReference>
<feature type="signal peptide" evidence="1">
    <location>
        <begin position="1"/>
        <end position="24"/>
    </location>
</feature>
<feature type="chain" id="PRO_5045986354" description="Secreted protein" evidence="1">
    <location>
        <begin position="25"/>
        <end position="69"/>
    </location>
</feature>
<keyword evidence="3" id="KW-1185">Reference proteome</keyword>